<dbReference type="AlphaFoldDB" id="Q67UW2"/>
<reference evidence="3" key="2">
    <citation type="journal article" date="2008" name="Nucleic Acids Res.">
        <title>The rice annotation project database (RAP-DB): 2008 update.</title>
        <authorList>
            <consortium name="The rice annotation project (RAP)"/>
        </authorList>
    </citation>
    <scope>GENOME REANNOTATION</scope>
    <source>
        <strain evidence="3">cv. Nipponbare</strain>
    </source>
</reference>
<gene>
    <name evidence="2" type="primary">OSJNBa0050G13.26</name>
</gene>
<dbReference type="InterPro" id="IPR013023">
    <property type="entry name" value="KARI"/>
</dbReference>
<dbReference type="PROSITE" id="PS51257">
    <property type="entry name" value="PROKAR_LIPOPROTEIN"/>
    <property type="match status" value="1"/>
</dbReference>
<dbReference type="GO" id="GO:0016491">
    <property type="term" value="F:oxidoreductase activity"/>
    <property type="evidence" value="ECO:0007669"/>
    <property type="project" value="InterPro"/>
</dbReference>
<dbReference type="InterPro" id="IPR036291">
    <property type="entry name" value="NAD(P)-bd_dom_sf"/>
</dbReference>
<proteinExistence type="predicted"/>
<dbReference type="EMBL" id="AP005412">
    <property type="protein sequence ID" value="BAD38057.1"/>
    <property type="molecule type" value="Genomic_DNA"/>
</dbReference>
<dbReference type="Pfam" id="PF07991">
    <property type="entry name" value="KARI_N"/>
    <property type="match status" value="1"/>
</dbReference>
<dbReference type="PROSITE" id="PS51850">
    <property type="entry name" value="KARI_N"/>
    <property type="match status" value="1"/>
</dbReference>
<evidence type="ECO:0000259" key="1">
    <source>
        <dbReference type="PROSITE" id="PS51850"/>
    </source>
</evidence>
<dbReference type="GO" id="GO:0009082">
    <property type="term" value="P:branched-chain amino acid biosynthetic process"/>
    <property type="evidence" value="ECO:0007669"/>
    <property type="project" value="InterPro"/>
</dbReference>
<dbReference type="SUPFAM" id="SSF51735">
    <property type="entry name" value="NAD(P)-binding Rossmann-fold domains"/>
    <property type="match status" value="1"/>
</dbReference>
<organism evidence="2 3">
    <name type="scientific">Oryza sativa subsp. japonica</name>
    <name type="common">Rice</name>
    <dbReference type="NCBI Taxonomy" id="39947"/>
    <lineage>
        <taxon>Eukaryota</taxon>
        <taxon>Viridiplantae</taxon>
        <taxon>Streptophyta</taxon>
        <taxon>Embryophyta</taxon>
        <taxon>Tracheophyta</taxon>
        <taxon>Spermatophyta</taxon>
        <taxon>Magnoliopsida</taxon>
        <taxon>Liliopsida</taxon>
        <taxon>Poales</taxon>
        <taxon>Poaceae</taxon>
        <taxon>BOP clade</taxon>
        <taxon>Oryzoideae</taxon>
        <taxon>Oryzeae</taxon>
        <taxon>Oryzinae</taxon>
        <taxon>Oryza</taxon>
        <taxon>Oryza sativa</taxon>
    </lineage>
</organism>
<protein>
    <submittedName>
        <fullName evidence="2">Ketol-acid reductoisomerase-like protein</fullName>
    </submittedName>
</protein>
<feature type="domain" description="KARI N-terminal Rossmann" evidence="1">
    <location>
        <begin position="82"/>
        <end position="182"/>
    </location>
</feature>
<dbReference type="InterPro" id="IPR013116">
    <property type="entry name" value="KARI_N"/>
</dbReference>
<dbReference type="PANTHER" id="PTHR21371:SF1">
    <property type="entry name" value="KETOL-ACID REDUCTOISOMERASE, MITOCHONDRIAL"/>
    <property type="match status" value="1"/>
</dbReference>
<dbReference type="Proteomes" id="UP000000763">
    <property type="component" value="Chromosome 2"/>
</dbReference>
<name>Q67UW2_ORYSJ</name>
<dbReference type="PANTHER" id="PTHR21371">
    <property type="entry name" value="KETOL-ACID REDUCTOISOMERASE, MITOCHONDRIAL"/>
    <property type="match status" value="1"/>
</dbReference>
<evidence type="ECO:0000313" key="2">
    <source>
        <dbReference type="EMBL" id="BAD38057.1"/>
    </source>
</evidence>
<dbReference type="Gene3D" id="3.40.50.720">
    <property type="entry name" value="NAD(P)-binding Rossmann-like Domain"/>
    <property type="match status" value="1"/>
</dbReference>
<evidence type="ECO:0000313" key="3">
    <source>
        <dbReference type="Proteomes" id="UP000000763"/>
    </source>
</evidence>
<accession>Q67UW2</accession>
<dbReference type="HOGENOM" id="CLU_165763_0_0_1"/>
<sequence>MEGCRGDGPCCSASGAGASASACSSPTGNQSISCSSVLAFSNSRLGAQLWRCSGCTHEVDLDKPPVLQEFCYWLPCRSIEFTRIFAWAVVQYMNDLNAAFKGNKQIGVIGWGSQGPAQAQNLRDSIAQVKSDIVVKIGLRKGSKSFDEARAAGFSEESGTLGDIWETVSGSDLVLLLISDAA</sequence>
<reference evidence="3" key="1">
    <citation type="journal article" date="2005" name="Nature">
        <title>The map-based sequence of the rice genome.</title>
        <authorList>
            <consortium name="International rice genome sequencing project (IRGSP)"/>
            <person name="Matsumoto T."/>
            <person name="Wu J."/>
            <person name="Kanamori H."/>
            <person name="Katayose Y."/>
            <person name="Fujisawa M."/>
            <person name="Namiki N."/>
            <person name="Mizuno H."/>
            <person name="Yamamoto K."/>
            <person name="Antonio B.A."/>
            <person name="Baba T."/>
            <person name="Sakata K."/>
            <person name="Nagamura Y."/>
            <person name="Aoki H."/>
            <person name="Arikawa K."/>
            <person name="Arita K."/>
            <person name="Bito T."/>
            <person name="Chiden Y."/>
            <person name="Fujitsuka N."/>
            <person name="Fukunaka R."/>
            <person name="Hamada M."/>
            <person name="Harada C."/>
            <person name="Hayashi A."/>
            <person name="Hijishita S."/>
            <person name="Honda M."/>
            <person name="Hosokawa S."/>
            <person name="Ichikawa Y."/>
            <person name="Idonuma A."/>
            <person name="Iijima M."/>
            <person name="Ikeda M."/>
            <person name="Ikeno M."/>
            <person name="Ito K."/>
            <person name="Ito S."/>
            <person name="Ito T."/>
            <person name="Ito Y."/>
            <person name="Ito Y."/>
            <person name="Iwabuchi A."/>
            <person name="Kamiya K."/>
            <person name="Karasawa W."/>
            <person name="Kurita K."/>
            <person name="Katagiri S."/>
            <person name="Kikuta A."/>
            <person name="Kobayashi H."/>
            <person name="Kobayashi N."/>
            <person name="Machita K."/>
            <person name="Maehara T."/>
            <person name="Masukawa M."/>
            <person name="Mizubayashi T."/>
            <person name="Mukai Y."/>
            <person name="Nagasaki H."/>
            <person name="Nagata Y."/>
            <person name="Naito S."/>
            <person name="Nakashima M."/>
            <person name="Nakama Y."/>
            <person name="Nakamichi Y."/>
            <person name="Nakamura M."/>
            <person name="Meguro A."/>
            <person name="Negishi M."/>
            <person name="Ohta I."/>
            <person name="Ohta T."/>
            <person name="Okamoto M."/>
            <person name="Ono N."/>
            <person name="Saji S."/>
            <person name="Sakaguchi M."/>
            <person name="Sakai K."/>
            <person name="Shibata M."/>
            <person name="Shimokawa T."/>
            <person name="Song J."/>
            <person name="Takazaki Y."/>
            <person name="Terasawa K."/>
            <person name="Tsugane M."/>
            <person name="Tsuji K."/>
            <person name="Ueda S."/>
            <person name="Waki K."/>
            <person name="Yamagata H."/>
            <person name="Yamamoto M."/>
            <person name="Yamamoto S."/>
            <person name="Yamane H."/>
            <person name="Yoshiki S."/>
            <person name="Yoshihara R."/>
            <person name="Yukawa K."/>
            <person name="Zhong H."/>
            <person name="Yano M."/>
            <person name="Yuan Q."/>
            <person name="Ouyang S."/>
            <person name="Liu J."/>
            <person name="Jones K.M."/>
            <person name="Gansberger K."/>
            <person name="Moffat K."/>
            <person name="Hill J."/>
            <person name="Bera J."/>
            <person name="Fadrosh D."/>
            <person name="Jin S."/>
            <person name="Johri S."/>
            <person name="Kim M."/>
            <person name="Overton L."/>
            <person name="Reardon M."/>
            <person name="Tsitrin T."/>
            <person name="Vuong H."/>
            <person name="Weaver B."/>
            <person name="Ciecko A."/>
            <person name="Tallon L."/>
            <person name="Jackson J."/>
            <person name="Pai G."/>
            <person name="Aken S.V."/>
            <person name="Utterback T."/>
            <person name="Reidmuller S."/>
            <person name="Feldblyum T."/>
            <person name="Hsiao J."/>
            <person name="Zismann V."/>
            <person name="Iobst S."/>
            <person name="de Vazeille A.R."/>
            <person name="Buell C.R."/>
            <person name="Ying K."/>
            <person name="Li Y."/>
            <person name="Lu T."/>
            <person name="Huang Y."/>
            <person name="Zhao Q."/>
            <person name="Feng Q."/>
            <person name="Zhang L."/>
            <person name="Zhu J."/>
            <person name="Weng Q."/>
            <person name="Mu J."/>
            <person name="Lu Y."/>
            <person name="Fan D."/>
            <person name="Liu Y."/>
            <person name="Guan J."/>
            <person name="Zhang Y."/>
            <person name="Yu S."/>
            <person name="Liu X."/>
            <person name="Zhang Y."/>
            <person name="Hong G."/>
            <person name="Han B."/>
            <person name="Choisne N."/>
            <person name="Demange N."/>
            <person name="Orjeda G."/>
            <person name="Samain S."/>
            <person name="Cattolico L."/>
            <person name="Pelletier E."/>
            <person name="Couloux A."/>
            <person name="Segurens B."/>
            <person name="Wincker P."/>
            <person name="D'Hont A."/>
            <person name="Scarpelli C."/>
            <person name="Weissenbach J."/>
            <person name="Salanoubat M."/>
            <person name="Quetier F."/>
            <person name="Yu Y."/>
            <person name="Kim H.R."/>
            <person name="Rambo T."/>
            <person name="Currie J."/>
            <person name="Collura K."/>
            <person name="Luo M."/>
            <person name="Yang T."/>
            <person name="Ammiraju J.S.S."/>
            <person name="Engler F."/>
            <person name="Soderlund C."/>
            <person name="Wing R.A."/>
            <person name="Palmer L.E."/>
            <person name="de la Bastide M."/>
            <person name="Spiegel L."/>
            <person name="Nascimento L."/>
            <person name="Zutavern T."/>
            <person name="O'Shaughnessy A."/>
            <person name="Dike S."/>
            <person name="Dedhia N."/>
            <person name="Preston R."/>
            <person name="Balija V."/>
            <person name="McCombie W.R."/>
            <person name="Chow T."/>
            <person name="Chen H."/>
            <person name="Chung M."/>
            <person name="Chen C."/>
            <person name="Shaw J."/>
            <person name="Wu H."/>
            <person name="Hsiao K."/>
            <person name="Chao Y."/>
            <person name="Chu M."/>
            <person name="Cheng C."/>
            <person name="Hour A."/>
            <person name="Lee P."/>
            <person name="Lin S."/>
            <person name="Lin Y."/>
            <person name="Liou J."/>
            <person name="Liu S."/>
            <person name="Hsing Y."/>
            <person name="Raghuvanshi S."/>
            <person name="Mohanty A."/>
            <person name="Bharti A.K."/>
            <person name="Gaur A."/>
            <person name="Gupta V."/>
            <person name="Kumar D."/>
            <person name="Ravi V."/>
            <person name="Vij S."/>
            <person name="Kapur A."/>
            <person name="Khurana P."/>
            <person name="Khurana P."/>
            <person name="Khurana J.P."/>
            <person name="Tyagi A.K."/>
            <person name="Gaikwad K."/>
            <person name="Singh A."/>
            <person name="Dalal V."/>
            <person name="Srivastava S."/>
            <person name="Dixit A."/>
            <person name="Pal A.K."/>
            <person name="Ghazi I.A."/>
            <person name="Yadav M."/>
            <person name="Pandit A."/>
            <person name="Bhargava A."/>
            <person name="Sureshbabu K."/>
            <person name="Batra K."/>
            <person name="Sharma T.R."/>
            <person name="Mohapatra T."/>
            <person name="Singh N.K."/>
            <person name="Messing J."/>
            <person name="Nelson A.B."/>
            <person name="Fuks G."/>
            <person name="Kavchok S."/>
            <person name="Keizer G."/>
            <person name="Linton E."/>
            <person name="Llaca V."/>
            <person name="Song R."/>
            <person name="Tanyolac B."/>
            <person name="Young S."/>
            <person name="Ho-Il K."/>
            <person name="Hahn J.H."/>
            <person name="Sangsakoo G."/>
            <person name="Vanavichit A."/>
            <person name="de Mattos Luiz.A.T."/>
            <person name="Zimmer P.D."/>
            <person name="Malone G."/>
            <person name="Dellagostin O."/>
            <person name="de Oliveira A.C."/>
            <person name="Bevan M."/>
            <person name="Bancroft I."/>
            <person name="Minx P."/>
            <person name="Cordum H."/>
            <person name="Wilson R."/>
            <person name="Cheng Z."/>
            <person name="Jin W."/>
            <person name="Jiang J."/>
            <person name="Leong S.A."/>
            <person name="Iwama H."/>
            <person name="Gojobori T."/>
            <person name="Itoh T."/>
            <person name="Niimura Y."/>
            <person name="Fujii Y."/>
            <person name="Habara T."/>
            <person name="Sakai H."/>
            <person name="Sato Y."/>
            <person name="Wilson G."/>
            <person name="Kumar K."/>
            <person name="McCouch S."/>
            <person name="Juretic N."/>
            <person name="Hoen D."/>
            <person name="Wright S."/>
            <person name="Bruskiewich R."/>
            <person name="Bureau T."/>
            <person name="Miyao A."/>
            <person name="Hirochika H."/>
            <person name="Nishikawa T."/>
            <person name="Kadowaki K."/>
            <person name="Sugiura M."/>
            <person name="Burr B."/>
            <person name="Sasaki T."/>
        </authorList>
    </citation>
    <scope>NUCLEOTIDE SEQUENCE [LARGE SCALE GENOMIC DNA]</scope>
    <source>
        <strain evidence="3">cv. Nipponbare</strain>
    </source>
</reference>